<evidence type="ECO:0000313" key="2">
    <source>
        <dbReference type="Proteomes" id="UP001054945"/>
    </source>
</evidence>
<dbReference type="Proteomes" id="UP001054945">
    <property type="component" value="Unassembled WGS sequence"/>
</dbReference>
<accession>A0AAV4XW24</accession>
<name>A0AAV4XW24_CAEEX</name>
<keyword evidence="2" id="KW-1185">Reference proteome</keyword>
<organism evidence="1 2">
    <name type="scientific">Caerostris extrusa</name>
    <name type="common">Bark spider</name>
    <name type="synonym">Caerostris bankana</name>
    <dbReference type="NCBI Taxonomy" id="172846"/>
    <lineage>
        <taxon>Eukaryota</taxon>
        <taxon>Metazoa</taxon>
        <taxon>Ecdysozoa</taxon>
        <taxon>Arthropoda</taxon>
        <taxon>Chelicerata</taxon>
        <taxon>Arachnida</taxon>
        <taxon>Araneae</taxon>
        <taxon>Araneomorphae</taxon>
        <taxon>Entelegynae</taxon>
        <taxon>Araneoidea</taxon>
        <taxon>Araneidae</taxon>
        <taxon>Caerostris</taxon>
    </lineage>
</organism>
<sequence length="200" mass="22901">MHSVPPLQLMCLTKAVIVIFNRADIKKCLHRLGYHFLDPHAHLHCIVKRGKELTSTLPIPERVKCALIDVLRSMAVEVFNWYIKHGHFIPDDFDVLSSFHWRSDGTIDELKTAQAWVEKQDADIGSSFKKVCNCLLTSMQRLKKESPNTCEELSKLLRQVTRMSLLASRHDYNSSSNSNFEQTLRIESNCCICDNGAKEI</sequence>
<comment type="caution">
    <text evidence="1">The sequence shown here is derived from an EMBL/GenBank/DDBJ whole genome shotgun (WGS) entry which is preliminary data.</text>
</comment>
<evidence type="ECO:0000313" key="1">
    <source>
        <dbReference type="EMBL" id="GIY99337.1"/>
    </source>
</evidence>
<protein>
    <submittedName>
        <fullName evidence="1">Uncharacterized protein</fullName>
    </submittedName>
</protein>
<gene>
    <name evidence="1" type="ORF">CEXT_392991</name>
</gene>
<reference evidence="1 2" key="1">
    <citation type="submission" date="2021-06" db="EMBL/GenBank/DDBJ databases">
        <title>Caerostris extrusa draft genome.</title>
        <authorList>
            <person name="Kono N."/>
            <person name="Arakawa K."/>
        </authorList>
    </citation>
    <scope>NUCLEOTIDE SEQUENCE [LARGE SCALE GENOMIC DNA]</scope>
</reference>
<dbReference type="AlphaFoldDB" id="A0AAV4XW24"/>
<dbReference type="EMBL" id="BPLR01018413">
    <property type="protein sequence ID" value="GIY99337.1"/>
    <property type="molecule type" value="Genomic_DNA"/>
</dbReference>
<proteinExistence type="predicted"/>